<sequence length="136" mass="15205">MMFVQHLIDCNASNYGCSGGNKLKAYDYIIQNGGLNTKQNYPYRGIKGTYDAIKERGDGLNIDTYAIMTSRIEDKLAYAIYEQPMVVGVDAHSSKFEKYKGCRGIYEIVENDGTPGNHCGIVLDASYPALYEDYDD</sequence>
<name>A0A6P5RT21_PRUAV</name>
<dbReference type="GO" id="GO:0006508">
    <property type="term" value="P:proteolysis"/>
    <property type="evidence" value="ECO:0007669"/>
    <property type="project" value="UniProtKB-KW"/>
</dbReference>
<keyword evidence="3" id="KW-0378">Hydrolase</keyword>
<dbReference type="SUPFAM" id="SSF54001">
    <property type="entry name" value="Cysteine proteinases"/>
    <property type="match status" value="1"/>
</dbReference>
<dbReference type="GeneID" id="110748498"/>
<dbReference type="InterPro" id="IPR038765">
    <property type="entry name" value="Papain-like_cys_pep_sf"/>
</dbReference>
<keyword evidence="4" id="KW-0788">Thiol protease</keyword>
<proteinExistence type="inferred from homology"/>
<dbReference type="InterPro" id="IPR000668">
    <property type="entry name" value="Peptidase_C1A_C"/>
</dbReference>
<evidence type="ECO:0000313" key="7">
    <source>
        <dbReference type="RefSeq" id="XP_021804166.1"/>
    </source>
</evidence>
<dbReference type="AlphaFoldDB" id="A0A6P5RT21"/>
<evidence type="ECO:0000256" key="1">
    <source>
        <dbReference type="ARBA" id="ARBA00008455"/>
    </source>
</evidence>
<reference evidence="7" key="1">
    <citation type="submission" date="2025-08" db="UniProtKB">
        <authorList>
            <consortium name="RefSeq"/>
        </authorList>
    </citation>
    <scope>IDENTIFICATION</scope>
</reference>
<dbReference type="PANTHER" id="PTHR12411">
    <property type="entry name" value="CYSTEINE PROTEASE FAMILY C1-RELATED"/>
    <property type="match status" value="1"/>
</dbReference>
<gene>
    <name evidence="7" type="primary">LOC110748498</name>
</gene>
<evidence type="ECO:0000256" key="4">
    <source>
        <dbReference type="ARBA" id="ARBA00022807"/>
    </source>
</evidence>
<dbReference type="Pfam" id="PF00112">
    <property type="entry name" value="Peptidase_C1"/>
    <property type="match status" value="1"/>
</dbReference>
<dbReference type="Gene3D" id="3.90.70.10">
    <property type="entry name" value="Cysteine proteinases"/>
    <property type="match status" value="1"/>
</dbReference>
<evidence type="ECO:0000256" key="3">
    <source>
        <dbReference type="ARBA" id="ARBA00022801"/>
    </source>
</evidence>
<dbReference type="SMART" id="SM00645">
    <property type="entry name" value="Pept_C1"/>
    <property type="match status" value="1"/>
</dbReference>
<evidence type="ECO:0000313" key="6">
    <source>
        <dbReference type="Proteomes" id="UP000515124"/>
    </source>
</evidence>
<dbReference type="KEGG" id="pavi:110748498"/>
<dbReference type="GO" id="GO:0008234">
    <property type="term" value="F:cysteine-type peptidase activity"/>
    <property type="evidence" value="ECO:0007669"/>
    <property type="project" value="UniProtKB-KW"/>
</dbReference>
<organism evidence="6 7">
    <name type="scientific">Prunus avium</name>
    <name type="common">Cherry</name>
    <name type="synonym">Cerasus avium</name>
    <dbReference type="NCBI Taxonomy" id="42229"/>
    <lineage>
        <taxon>Eukaryota</taxon>
        <taxon>Viridiplantae</taxon>
        <taxon>Streptophyta</taxon>
        <taxon>Embryophyta</taxon>
        <taxon>Tracheophyta</taxon>
        <taxon>Spermatophyta</taxon>
        <taxon>Magnoliopsida</taxon>
        <taxon>eudicotyledons</taxon>
        <taxon>Gunneridae</taxon>
        <taxon>Pentapetalae</taxon>
        <taxon>rosids</taxon>
        <taxon>fabids</taxon>
        <taxon>Rosales</taxon>
        <taxon>Rosaceae</taxon>
        <taxon>Amygdaloideae</taxon>
        <taxon>Amygdaleae</taxon>
        <taxon>Prunus</taxon>
    </lineage>
</organism>
<dbReference type="Gramene" id="Pav_co4053289.1_g010.1.mk:mrna">
    <property type="protein sequence ID" value="Pav_co4053289.1_g010.1.mk:mrna"/>
    <property type="gene ID" value="Pav_co4053289.1_g010.1.mk"/>
</dbReference>
<keyword evidence="2" id="KW-0645">Protease</keyword>
<dbReference type="Proteomes" id="UP000515124">
    <property type="component" value="Unplaced"/>
</dbReference>
<keyword evidence="6" id="KW-1185">Reference proteome</keyword>
<evidence type="ECO:0000259" key="5">
    <source>
        <dbReference type="SMART" id="SM00645"/>
    </source>
</evidence>
<dbReference type="RefSeq" id="XP_021804166.1">
    <property type="nucleotide sequence ID" value="XM_021948474.1"/>
</dbReference>
<accession>A0A6P5RT21</accession>
<comment type="similarity">
    <text evidence="1">Belongs to the peptidase C1 family.</text>
</comment>
<protein>
    <submittedName>
        <fullName evidence="7">Zingipain-1-like</fullName>
    </submittedName>
</protein>
<feature type="domain" description="Peptidase C1A papain C-terminal" evidence="5">
    <location>
        <begin position="1"/>
        <end position="129"/>
    </location>
</feature>
<dbReference type="InterPro" id="IPR013128">
    <property type="entry name" value="Peptidase_C1A"/>
</dbReference>
<evidence type="ECO:0000256" key="2">
    <source>
        <dbReference type="ARBA" id="ARBA00022670"/>
    </source>
</evidence>